<evidence type="ECO:0000256" key="5">
    <source>
        <dbReference type="ARBA" id="ARBA00022975"/>
    </source>
</evidence>
<dbReference type="EC" id="4.1.1.23" evidence="9"/>
<dbReference type="GO" id="GO:0044205">
    <property type="term" value="P:'de novo' UMP biosynthetic process"/>
    <property type="evidence" value="ECO:0007669"/>
    <property type="project" value="UniProtKB-UniRule"/>
</dbReference>
<evidence type="ECO:0000256" key="6">
    <source>
        <dbReference type="ARBA" id="ARBA00023239"/>
    </source>
</evidence>
<name>A0A4Z0H3I9_9BACI</name>
<feature type="binding site" evidence="9 11">
    <location>
        <position position="34"/>
    </location>
    <ligand>
        <name>substrate</name>
    </ligand>
</feature>
<feature type="binding site" evidence="9 11">
    <location>
        <position position="209"/>
    </location>
    <ligand>
        <name>substrate</name>
    </ligand>
</feature>
<dbReference type="HAMAP" id="MF_01200_B">
    <property type="entry name" value="OMPdecase_type1_B"/>
    <property type="match status" value="1"/>
</dbReference>
<dbReference type="InterPro" id="IPR014732">
    <property type="entry name" value="OMPdecase"/>
</dbReference>
<dbReference type="GO" id="GO:0004590">
    <property type="term" value="F:orotidine-5'-phosphate decarboxylase activity"/>
    <property type="evidence" value="ECO:0007669"/>
    <property type="project" value="UniProtKB-UniRule"/>
</dbReference>
<feature type="binding site" evidence="9 11">
    <location>
        <position position="180"/>
    </location>
    <ligand>
        <name>substrate</name>
    </ligand>
</feature>
<dbReference type="GO" id="GO:0005829">
    <property type="term" value="C:cytosol"/>
    <property type="evidence" value="ECO:0007669"/>
    <property type="project" value="TreeGrafter"/>
</dbReference>
<dbReference type="InterPro" id="IPR013785">
    <property type="entry name" value="Aldolase_TIM"/>
</dbReference>
<evidence type="ECO:0000256" key="9">
    <source>
        <dbReference type="HAMAP-Rule" id="MF_01200"/>
    </source>
</evidence>
<evidence type="ECO:0000256" key="4">
    <source>
        <dbReference type="ARBA" id="ARBA00022793"/>
    </source>
</evidence>
<accession>A0A4Z0H3I9</accession>
<evidence type="ECO:0000259" key="13">
    <source>
        <dbReference type="SMART" id="SM00934"/>
    </source>
</evidence>
<feature type="binding site" evidence="9 11">
    <location>
        <position position="12"/>
    </location>
    <ligand>
        <name>substrate</name>
    </ligand>
</feature>
<dbReference type="GO" id="GO:0006207">
    <property type="term" value="P:'de novo' pyrimidine nucleobase biosynthetic process"/>
    <property type="evidence" value="ECO:0007669"/>
    <property type="project" value="InterPro"/>
</dbReference>
<keyword evidence="4 9" id="KW-0210">Decarboxylase</keyword>
<dbReference type="InterPro" id="IPR018089">
    <property type="entry name" value="OMPdecase_AS"/>
</dbReference>
<dbReference type="PROSITE" id="PS00156">
    <property type="entry name" value="OMPDECASE"/>
    <property type="match status" value="1"/>
</dbReference>
<dbReference type="UniPathway" id="UPA00070">
    <property type="reaction ID" value="UER00120"/>
</dbReference>
<evidence type="ECO:0000256" key="7">
    <source>
        <dbReference type="ARBA" id="ARBA00049157"/>
    </source>
</evidence>
<evidence type="ECO:0000256" key="11">
    <source>
        <dbReference type="PIRSR" id="PIRSR614732-2"/>
    </source>
</evidence>
<comment type="function">
    <text evidence="1 9">Catalyzes the decarboxylation of orotidine 5'-monophosphate (OMP) to uridine 5'-monophosphate (UMP).</text>
</comment>
<sequence>MKQLQPVYFALDFPSGEEALAFLDENGLEGIPVKVGMELFYREGADMIKALKERNHSIFLDLKLHDIPVTVERAMRNLAGLGVDVVNVHAQGGAEMMRSAVRGLEDGSEERPVLLAVTILTSSDQQMMEEELLLREQLMDVVRHYTELAKKSGVDGVVCSVHEADLVKNIEMLALTPGIRLEEGQSHDQKRVATPEFARLKGSDSIVVGRAIRDSKNPLGTYNKIKEAFSNEITHS</sequence>
<evidence type="ECO:0000256" key="2">
    <source>
        <dbReference type="ARBA" id="ARBA00004861"/>
    </source>
</evidence>
<dbReference type="InterPro" id="IPR047596">
    <property type="entry name" value="OMPdecase_bac"/>
</dbReference>
<comment type="subunit">
    <text evidence="3 9">Homodimer.</text>
</comment>
<dbReference type="InterPro" id="IPR001754">
    <property type="entry name" value="OMPdeCOase_dom"/>
</dbReference>
<feature type="binding site" evidence="9 11">
    <location>
        <position position="121"/>
    </location>
    <ligand>
        <name>substrate</name>
    </ligand>
</feature>
<gene>
    <name evidence="9 14" type="primary">pyrF</name>
    <name evidence="14" type="ORF">E4663_08285</name>
</gene>
<evidence type="ECO:0000313" key="15">
    <source>
        <dbReference type="Proteomes" id="UP000297982"/>
    </source>
</evidence>
<feature type="domain" description="Orotidine 5'-phosphate decarboxylase" evidence="13">
    <location>
        <begin position="6"/>
        <end position="225"/>
    </location>
</feature>
<feature type="binding site" evidence="9">
    <location>
        <begin position="61"/>
        <end position="70"/>
    </location>
    <ligand>
        <name>substrate</name>
    </ligand>
</feature>
<evidence type="ECO:0000256" key="3">
    <source>
        <dbReference type="ARBA" id="ARBA00011738"/>
    </source>
</evidence>
<evidence type="ECO:0000256" key="12">
    <source>
        <dbReference type="RuleBase" id="RU000512"/>
    </source>
</evidence>
<feature type="active site" description="For OMPdecase activity" evidence="10">
    <location>
        <position position="66"/>
    </location>
</feature>
<dbReference type="EMBL" id="SRJC01000001">
    <property type="protein sequence ID" value="TGB04978.1"/>
    <property type="molecule type" value="Genomic_DNA"/>
</dbReference>
<dbReference type="NCBIfam" id="NF001273">
    <property type="entry name" value="PRK00230.1"/>
    <property type="match status" value="1"/>
</dbReference>
<dbReference type="STRING" id="192814.GCA_900166575_01996"/>
<reference evidence="14 15" key="1">
    <citation type="journal article" date="2003" name="Int. J. Syst. Evol. Microbiol.">
        <title>Halobacillus salinus sp. nov., isolated from a salt lake on the coast of the East Sea in Korea.</title>
        <authorList>
            <person name="Yoon J.H."/>
            <person name="Kang K.H."/>
            <person name="Park Y.H."/>
        </authorList>
    </citation>
    <scope>NUCLEOTIDE SEQUENCE [LARGE SCALE GENOMIC DNA]</scope>
    <source>
        <strain evidence="14 15">HSL-3</strain>
    </source>
</reference>
<dbReference type="RefSeq" id="WP_135327248.1">
    <property type="nucleotide sequence ID" value="NZ_SRJC01000001.1"/>
</dbReference>
<evidence type="ECO:0000256" key="1">
    <source>
        <dbReference type="ARBA" id="ARBA00002356"/>
    </source>
</evidence>
<keyword evidence="15" id="KW-1185">Reference proteome</keyword>
<keyword evidence="5 9" id="KW-0665">Pyrimidine biosynthesis</keyword>
<evidence type="ECO:0000256" key="10">
    <source>
        <dbReference type="PIRSR" id="PIRSR614732-1"/>
    </source>
</evidence>
<feature type="binding site" evidence="9 11">
    <location>
        <position position="210"/>
    </location>
    <ligand>
        <name>substrate</name>
    </ligand>
</feature>
<dbReference type="SUPFAM" id="SSF51366">
    <property type="entry name" value="Ribulose-phoshate binding barrel"/>
    <property type="match status" value="1"/>
</dbReference>
<evidence type="ECO:0000256" key="8">
    <source>
        <dbReference type="ARBA" id="ARBA00061012"/>
    </source>
</evidence>
<feature type="active site" description="For OMPdecase activity" evidence="10">
    <location>
        <position position="63"/>
    </location>
</feature>
<dbReference type="PANTHER" id="PTHR32119">
    <property type="entry name" value="OROTIDINE 5'-PHOSPHATE DECARBOXYLASE"/>
    <property type="match status" value="1"/>
</dbReference>
<dbReference type="Gene3D" id="3.20.20.70">
    <property type="entry name" value="Aldolase class I"/>
    <property type="match status" value="1"/>
</dbReference>
<feature type="active site" description="For OMPdecase activity" evidence="10">
    <location>
        <position position="61"/>
    </location>
</feature>
<dbReference type="AlphaFoldDB" id="A0A4Z0H3I9"/>
<dbReference type="CDD" id="cd04725">
    <property type="entry name" value="OMP_decarboxylase_like"/>
    <property type="match status" value="1"/>
</dbReference>
<proteinExistence type="inferred from homology"/>
<evidence type="ECO:0000313" key="14">
    <source>
        <dbReference type="EMBL" id="TGB04978.1"/>
    </source>
</evidence>
<organism evidence="14 15">
    <name type="scientific">Halobacillus salinus</name>
    <dbReference type="NCBI Taxonomy" id="192814"/>
    <lineage>
        <taxon>Bacteria</taxon>
        <taxon>Bacillati</taxon>
        <taxon>Bacillota</taxon>
        <taxon>Bacilli</taxon>
        <taxon>Bacillales</taxon>
        <taxon>Bacillaceae</taxon>
        <taxon>Halobacillus</taxon>
    </lineage>
</organism>
<protein>
    <recommendedName>
        <fullName evidence="9">Orotidine 5'-phosphate decarboxylase</fullName>
        <ecNumber evidence="9">4.1.1.23</ecNumber>
    </recommendedName>
    <alternativeName>
        <fullName evidence="9">OMP decarboxylase</fullName>
        <shortName evidence="9">OMPDCase</shortName>
        <shortName evidence="9">OMPdecase</shortName>
    </alternativeName>
</protein>
<dbReference type="FunFam" id="3.20.20.70:FF:000015">
    <property type="entry name" value="Orotidine 5'-phosphate decarboxylase"/>
    <property type="match status" value="1"/>
</dbReference>
<comment type="pathway">
    <text evidence="2 9 12">Pyrimidine metabolism; UMP biosynthesis via de novo pathway; UMP from orotate: step 2/2.</text>
</comment>
<dbReference type="PANTHER" id="PTHR32119:SF2">
    <property type="entry name" value="OROTIDINE 5'-PHOSPHATE DECARBOXYLASE"/>
    <property type="match status" value="1"/>
</dbReference>
<comment type="similarity">
    <text evidence="8 9">Belongs to the OMP decarboxylase family. Type 1 subfamily.</text>
</comment>
<comment type="caution">
    <text evidence="14">The sequence shown here is derived from an EMBL/GenBank/DDBJ whole genome shotgun (WGS) entry which is preliminary data.</text>
</comment>
<comment type="catalytic activity">
    <reaction evidence="7 9 12">
        <text>orotidine 5'-phosphate + H(+) = UMP + CO2</text>
        <dbReference type="Rhea" id="RHEA:11596"/>
        <dbReference type="ChEBI" id="CHEBI:15378"/>
        <dbReference type="ChEBI" id="CHEBI:16526"/>
        <dbReference type="ChEBI" id="CHEBI:57538"/>
        <dbReference type="ChEBI" id="CHEBI:57865"/>
        <dbReference type="EC" id="4.1.1.23"/>
    </reaction>
</comment>
<dbReference type="SMART" id="SM00934">
    <property type="entry name" value="OMPdecase"/>
    <property type="match status" value="1"/>
</dbReference>
<dbReference type="InterPro" id="IPR011060">
    <property type="entry name" value="RibuloseP-bd_barrel"/>
</dbReference>
<keyword evidence="6 9" id="KW-0456">Lyase</keyword>
<dbReference type="Pfam" id="PF00215">
    <property type="entry name" value="OMPdecase"/>
    <property type="match status" value="1"/>
</dbReference>
<dbReference type="NCBIfam" id="TIGR01740">
    <property type="entry name" value="pyrF"/>
    <property type="match status" value="1"/>
</dbReference>
<dbReference type="Proteomes" id="UP000297982">
    <property type="component" value="Unassembled WGS sequence"/>
</dbReference>
<feature type="binding site" evidence="9 11">
    <location>
        <position position="189"/>
    </location>
    <ligand>
        <name>substrate</name>
    </ligand>
</feature>
<feature type="active site" description="Proton donor" evidence="9">
    <location>
        <position position="63"/>
    </location>
</feature>